<proteinExistence type="predicted"/>
<dbReference type="InterPro" id="IPR007688">
    <property type="entry name" value="Conjugal_tfr_TrbL/VirB6"/>
</dbReference>
<evidence type="ECO:0000256" key="5">
    <source>
        <dbReference type="SAM" id="Phobius"/>
    </source>
</evidence>
<evidence type="ECO:0000256" key="1">
    <source>
        <dbReference type="ARBA" id="ARBA00004141"/>
    </source>
</evidence>
<gene>
    <name evidence="6" type="ORF">LPH55_12065</name>
</gene>
<keyword evidence="6" id="KW-0614">Plasmid</keyword>
<organism evidence="6 7">
    <name type="scientific">Xylella taiwanensis</name>
    <dbReference type="NCBI Taxonomy" id="1444770"/>
    <lineage>
        <taxon>Bacteria</taxon>
        <taxon>Pseudomonadati</taxon>
        <taxon>Pseudomonadota</taxon>
        <taxon>Gammaproteobacteria</taxon>
        <taxon>Lysobacterales</taxon>
        <taxon>Lysobacteraceae</taxon>
        <taxon>Xylella</taxon>
    </lineage>
</organism>
<evidence type="ECO:0000256" key="3">
    <source>
        <dbReference type="ARBA" id="ARBA00022989"/>
    </source>
</evidence>
<evidence type="ECO:0000256" key="4">
    <source>
        <dbReference type="ARBA" id="ARBA00023136"/>
    </source>
</evidence>
<evidence type="ECO:0000313" key="6">
    <source>
        <dbReference type="EMBL" id="MCD8474173.1"/>
    </source>
</evidence>
<feature type="transmembrane region" description="Helical" evidence="5">
    <location>
        <begin position="150"/>
        <end position="171"/>
    </location>
</feature>
<keyword evidence="4 5" id="KW-0472">Membrane</keyword>
<evidence type="ECO:0000313" key="7">
    <source>
        <dbReference type="Proteomes" id="UP001430701"/>
    </source>
</evidence>
<feature type="transmembrane region" description="Helical" evidence="5">
    <location>
        <begin position="239"/>
        <end position="258"/>
    </location>
</feature>
<dbReference type="EMBL" id="JAJPPU010000005">
    <property type="protein sequence ID" value="MCD8474173.1"/>
    <property type="molecule type" value="Genomic_DNA"/>
</dbReference>
<feature type="transmembrane region" description="Helical" evidence="5">
    <location>
        <begin position="206"/>
        <end position="227"/>
    </location>
</feature>
<dbReference type="Pfam" id="PF04610">
    <property type="entry name" value="TrbL"/>
    <property type="match status" value="1"/>
</dbReference>
<feature type="transmembrane region" description="Helical" evidence="5">
    <location>
        <begin position="177"/>
        <end position="194"/>
    </location>
</feature>
<accession>A0ABS8TX53</accession>
<keyword evidence="3 5" id="KW-1133">Transmembrane helix</keyword>
<comment type="caution">
    <text evidence="6">The sequence shown here is derived from an EMBL/GenBank/DDBJ whole genome shotgun (WGS) entry which is preliminary data.</text>
</comment>
<dbReference type="Proteomes" id="UP001430701">
    <property type="component" value="Unassembled WGS sequence"/>
</dbReference>
<keyword evidence="7" id="KW-1185">Reference proteome</keyword>
<sequence>MDESAPITWLIGEINKIVSSGADAAASAIATTVTPLASICFGIYILLICMNYMRGAETEPVIDFGLRCAGFAVVIGLGLNAANYTSIVIPIVTGIGSDLASAISGGSATAGTLDQLALHYFNIIEQSYKAVEAVKFPNNIGAMMIYGLKAIFILVGLIPFLVSATLCIIVADVGSVLVAMVGPLYFAFLIFPATRQYFSSWLNTAFSYALMPIFVAVIATISVGLSKKMFSASGSFDDISFKAVFLASMGNLTLLFLLKQVGALASSLSAGGINAFMPGSIGTLANMIRSGLSGSRREIRQGAQAYRTMKAGMKAGAQGARDVVRWIANKFNSMRKAG</sequence>
<comment type="subcellular location">
    <subcellularLocation>
        <location evidence="1">Membrane</location>
        <topology evidence="1">Multi-pass membrane protein</topology>
    </subcellularLocation>
</comment>
<dbReference type="RefSeq" id="WP_230428333.1">
    <property type="nucleotide sequence ID" value="NZ_CP087679.1"/>
</dbReference>
<keyword evidence="2 5" id="KW-0812">Transmembrane</keyword>
<protein>
    <submittedName>
        <fullName evidence="6">Type IV secretion system protein</fullName>
    </submittedName>
</protein>
<reference evidence="6" key="1">
    <citation type="submission" date="2021-11" db="EMBL/GenBank/DDBJ databases">
        <title>Genome sequence of Xylella taiwanensis PLS432.</title>
        <authorList>
            <person name="Weng L.-W."/>
            <person name="Su C.-C."/>
            <person name="Tsai C.-W."/>
            <person name="Kuo C.-H."/>
        </authorList>
    </citation>
    <scope>NUCLEOTIDE SEQUENCE</scope>
    <source>
        <strain evidence="6">PLS432</strain>
        <plasmid evidence="6">pPLS432</plasmid>
    </source>
</reference>
<evidence type="ECO:0000256" key="2">
    <source>
        <dbReference type="ARBA" id="ARBA00022692"/>
    </source>
</evidence>
<name>A0ABS8TX53_9GAMM</name>
<feature type="transmembrane region" description="Helical" evidence="5">
    <location>
        <begin position="24"/>
        <end position="47"/>
    </location>
</feature>
<geneLocation type="plasmid" evidence="6">
    <name>pPLS432</name>
</geneLocation>